<dbReference type="EMBL" id="JASAOG010000078">
    <property type="protein sequence ID" value="KAK0054306.1"/>
    <property type="molecule type" value="Genomic_DNA"/>
</dbReference>
<accession>A0AAD8F8I4</accession>
<organism evidence="1 2">
    <name type="scientific">Biomphalaria pfeifferi</name>
    <name type="common">Bloodfluke planorb</name>
    <name type="synonym">Freshwater snail</name>
    <dbReference type="NCBI Taxonomy" id="112525"/>
    <lineage>
        <taxon>Eukaryota</taxon>
        <taxon>Metazoa</taxon>
        <taxon>Spiralia</taxon>
        <taxon>Lophotrochozoa</taxon>
        <taxon>Mollusca</taxon>
        <taxon>Gastropoda</taxon>
        <taxon>Heterobranchia</taxon>
        <taxon>Euthyneura</taxon>
        <taxon>Panpulmonata</taxon>
        <taxon>Hygrophila</taxon>
        <taxon>Lymnaeoidea</taxon>
        <taxon>Planorbidae</taxon>
        <taxon>Biomphalaria</taxon>
    </lineage>
</organism>
<proteinExistence type="predicted"/>
<evidence type="ECO:0000313" key="1">
    <source>
        <dbReference type="EMBL" id="KAK0054306.1"/>
    </source>
</evidence>
<name>A0AAD8F8I4_BIOPF</name>
<keyword evidence="2" id="KW-1185">Reference proteome</keyword>
<comment type="caution">
    <text evidence="1">The sequence shown here is derived from an EMBL/GenBank/DDBJ whole genome shotgun (WGS) entry which is preliminary data.</text>
</comment>
<dbReference type="Proteomes" id="UP001233172">
    <property type="component" value="Unassembled WGS sequence"/>
</dbReference>
<evidence type="ECO:0000313" key="2">
    <source>
        <dbReference type="Proteomes" id="UP001233172"/>
    </source>
</evidence>
<dbReference type="AlphaFoldDB" id="A0AAD8F8I4"/>
<feature type="non-terminal residue" evidence="1">
    <location>
        <position position="1"/>
    </location>
</feature>
<sequence length="94" mass="10524">TWCPSQTSKDKPGSHTVSISNIKRYAWQSHGVHLKHQKIGFLFLYFIPIGHPAGRSFPIFCTTVSLLLVIEDCIKTYLMESHLCLLDGVPSLPA</sequence>
<reference evidence="1" key="1">
    <citation type="journal article" date="2023" name="PLoS Negl. Trop. Dis.">
        <title>A genome sequence for Biomphalaria pfeifferi, the major vector snail for the human-infecting parasite Schistosoma mansoni.</title>
        <authorList>
            <person name="Bu L."/>
            <person name="Lu L."/>
            <person name="Laidemitt M.R."/>
            <person name="Zhang S.M."/>
            <person name="Mutuku M."/>
            <person name="Mkoji G."/>
            <person name="Steinauer M."/>
            <person name="Loker E.S."/>
        </authorList>
    </citation>
    <scope>NUCLEOTIDE SEQUENCE</scope>
    <source>
        <strain evidence="1">KasaAsao</strain>
    </source>
</reference>
<gene>
    <name evidence="1" type="ORF">Bpfe_016134</name>
</gene>
<protein>
    <submittedName>
        <fullName evidence="1">Uncharacterized protein</fullName>
    </submittedName>
</protein>
<reference evidence="1" key="2">
    <citation type="submission" date="2023-04" db="EMBL/GenBank/DDBJ databases">
        <authorList>
            <person name="Bu L."/>
            <person name="Lu L."/>
            <person name="Laidemitt M.R."/>
            <person name="Zhang S.M."/>
            <person name="Mutuku M."/>
            <person name="Mkoji G."/>
            <person name="Steinauer M."/>
            <person name="Loker E.S."/>
        </authorList>
    </citation>
    <scope>NUCLEOTIDE SEQUENCE</scope>
    <source>
        <strain evidence="1">KasaAsao</strain>
        <tissue evidence="1">Whole Snail</tissue>
    </source>
</reference>